<gene>
    <name evidence="3" type="ORF">AN221_33685</name>
</gene>
<accession>A0A1E7LK18</accession>
<feature type="non-terminal residue" evidence="3">
    <location>
        <position position="1"/>
    </location>
</feature>
<keyword evidence="2" id="KW-0472">Membrane</keyword>
<dbReference type="AlphaFoldDB" id="A0A1E7LK18"/>
<evidence type="ECO:0000313" key="3">
    <source>
        <dbReference type="EMBL" id="OEV16514.1"/>
    </source>
</evidence>
<proteinExistence type="predicted"/>
<evidence type="ECO:0000256" key="1">
    <source>
        <dbReference type="SAM" id="MobiDB-lite"/>
    </source>
</evidence>
<feature type="compositionally biased region" description="Low complexity" evidence="1">
    <location>
        <begin position="90"/>
        <end position="104"/>
    </location>
</feature>
<keyword evidence="3" id="KW-0808">Transferase</keyword>
<evidence type="ECO:0000256" key="2">
    <source>
        <dbReference type="SAM" id="Phobius"/>
    </source>
</evidence>
<organism evidence="3 4">
    <name type="scientific">Streptomyces nanshensis</name>
    <dbReference type="NCBI Taxonomy" id="518642"/>
    <lineage>
        <taxon>Bacteria</taxon>
        <taxon>Bacillati</taxon>
        <taxon>Actinomycetota</taxon>
        <taxon>Actinomycetes</taxon>
        <taxon>Kitasatosporales</taxon>
        <taxon>Streptomycetaceae</taxon>
        <taxon>Streptomyces</taxon>
    </lineage>
</organism>
<comment type="caution">
    <text evidence="3">The sequence shown here is derived from an EMBL/GenBank/DDBJ whole genome shotgun (WGS) entry which is preliminary data.</text>
</comment>
<sequence>RRLRPAALALLLADAACVLGARRDPAYRQRTDATGWALVVPWHMVGAFAVYLALYEWARGERGWHSVREEPSGGAAVAVGAVAGAGVRANGSASYGSSAGDSAGRPASEGGSHDD</sequence>
<name>A0A1E7LK18_9ACTN</name>
<reference evidence="3 4" key="1">
    <citation type="journal article" date="2016" name="Front. Microbiol.">
        <title>Comparative Genomics Analysis of Streptomyces Species Reveals Their Adaptation to the Marine Environment and Their Diversity at the Genomic Level.</title>
        <authorList>
            <person name="Tian X."/>
            <person name="Zhang Z."/>
            <person name="Yang T."/>
            <person name="Chen M."/>
            <person name="Li J."/>
            <person name="Chen F."/>
            <person name="Yang J."/>
            <person name="Li W."/>
            <person name="Zhang B."/>
            <person name="Zhang Z."/>
            <person name="Wu J."/>
            <person name="Zhang C."/>
            <person name="Long L."/>
            <person name="Xiao J."/>
        </authorList>
    </citation>
    <scope>NUCLEOTIDE SEQUENCE [LARGE SCALE GENOMIC DNA]</scope>
    <source>
        <strain evidence="3 4">SCSIO M10372</strain>
    </source>
</reference>
<evidence type="ECO:0000313" key="4">
    <source>
        <dbReference type="Proteomes" id="UP000175971"/>
    </source>
</evidence>
<feature type="region of interest" description="Disordered" evidence="1">
    <location>
        <begin position="90"/>
        <end position="115"/>
    </location>
</feature>
<keyword evidence="2" id="KW-1133">Transmembrane helix</keyword>
<dbReference type="GO" id="GO:0016740">
    <property type="term" value="F:transferase activity"/>
    <property type="evidence" value="ECO:0007669"/>
    <property type="project" value="UniProtKB-KW"/>
</dbReference>
<dbReference type="EMBL" id="LJGZ01000103">
    <property type="protein sequence ID" value="OEV16514.1"/>
    <property type="molecule type" value="Genomic_DNA"/>
</dbReference>
<keyword evidence="2" id="KW-0812">Transmembrane</keyword>
<dbReference type="Proteomes" id="UP000175971">
    <property type="component" value="Unassembled WGS sequence"/>
</dbReference>
<protein>
    <submittedName>
        <fullName evidence="3">Glycosyl transferase family 2</fullName>
    </submittedName>
</protein>
<keyword evidence="4" id="KW-1185">Reference proteome</keyword>
<feature type="transmembrane region" description="Helical" evidence="2">
    <location>
        <begin position="36"/>
        <end position="58"/>
    </location>
</feature>